<organism evidence="2 3">
    <name type="scientific">Virgibacillus halodenitrificans</name>
    <name type="common">Bacillus halodenitrificans</name>
    <dbReference type="NCBI Taxonomy" id="1482"/>
    <lineage>
        <taxon>Bacteria</taxon>
        <taxon>Bacillati</taxon>
        <taxon>Bacillota</taxon>
        <taxon>Bacilli</taxon>
        <taxon>Bacillales</taxon>
        <taxon>Bacillaceae</taxon>
        <taxon>Virgibacillus</taxon>
    </lineage>
</organism>
<dbReference type="GeneID" id="71514284"/>
<dbReference type="RefSeq" id="WP_071648814.1">
    <property type="nucleotide sequence ID" value="NZ_CP017962.1"/>
</dbReference>
<accession>A0AAC9IY67</accession>
<keyword evidence="1" id="KW-1133">Transmembrane helix</keyword>
<dbReference type="AlphaFoldDB" id="A0AAC9IY67"/>
<name>A0AAC9IY67_VIRHA</name>
<feature type="transmembrane region" description="Helical" evidence="1">
    <location>
        <begin position="18"/>
        <end position="39"/>
    </location>
</feature>
<proteinExistence type="predicted"/>
<keyword evidence="1" id="KW-0472">Membrane</keyword>
<evidence type="ECO:0000313" key="2">
    <source>
        <dbReference type="EMBL" id="APC48076.1"/>
    </source>
</evidence>
<dbReference type="KEGG" id="vhl:BME96_07760"/>
<dbReference type="Proteomes" id="UP000182945">
    <property type="component" value="Chromosome"/>
</dbReference>
<gene>
    <name evidence="2" type="ORF">BME96_07760</name>
</gene>
<evidence type="ECO:0008006" key="4">
    <source>
        <dbReference type="Google" id="ProtNLM"/>
    </source>
</evidence>
<reference evidence="2 3" key="1">
    <citation type="submission" date="2016-11" db="EMBL/GenBank/DDBJ databases">
        <title>Complete genome sequencing of Virgibacillus halodenitrificans PDB-F2.</title>
        <authorList>
            <person name="Sun Z."/>
            <person name="Zhou Y."/>
            <person name="Li H."/>
        </authorList>
    </citation>
    <scope>NUCLEOTIDE SEQUENCE [LARGE SCALE GENOMIC DNA]</scope>
    <source>
        <strain evidence="2 3">PDB-F2</strain>
    </source>
</reference>
<sequence>MTESTNDGVRKKGVSKGMIAIIVALVLVIGGSVAAFVLLNLSDKQKYFLAEKNTLDFVVEEVENRYQPELEWVEQTEENPTQSTMELSAEYNDPAAVGTGTFDPSQFINNSTVTLTSEADMEAKKMSAKLKANIGGVEIDNFNVYITAEKLLVGLPFIEELLQIKDEDLGSLLHEMDPVTFTGEESLNLDSLFESAKNAEDLEYLKEEYGKMIYEEIPEEAFETTEETVKVQSESLKSEKIKFHLTEDQLKTLITKVLDKMKDDEKLKKIIEEQIALQQLGTPATQDINQMMKDFETGIKEAKASLKDFQIPEGLTSIIWVNDDKVVQRDLKLEMGPSKDELVAFTVKGSQLLKSETQSFNYDLGFSDNFSEGNMNLSGELSWKDQKAKDSINLSIEDMALAYDGSETLNDGKRDFTRKFSYEDASGTGGSLIWDGEANYEKDQMKAEHDFSLEAPGLSQDMFGLHIVTEGKTIEKVEIPSDEDVKDLGGMSADEIMNYMETDVTPKFQQWIFGILAGSGNLGF</sequence>
<evidence type="ECO:0000313" key="3">
    <source>
        <dbReference type="Proteomes" id="UP000182945"/>
    </source>
</evidence>
<protein>
    <recommendedName>
        <fullName evidence="4">DUF945 family protein</fullName>
    </recommendedName>
</protein>
<dbReference type="EMBL" id="CP017962">
    <property type="protein sequence ID" value="APC48076.1"/>
    <property type="molecule type" value="Genomic_DNA"/>
</dbReference>
<keyword evidence="1" id="KW-0812">Transmembrane</keyword>
<evidence type="ECO:0000256" key="1">
    <source>
        <dbReference type="SAM" id="Phobius"/>
    </source>
</evidence>